<name>A0A656YV69_9EURY</name>
<dbReference type="Pfam" id="PF00731">
    <property type="entry name" value="AIRC"/>
    <property type="match status" value="1"/>
</dbReference>
<dbReference type="NCBIfam" id="NF033503">
    <property type="entry name" value="LarB"/>
    <property type="match status" value="1"/>
</dbReference>
<dbReference type="EMBL" id="LHXT01000077">
    <property type="protein sequence ID" value="KXA96875.1"/>
    <property type="molecule type" value="Genomic_DNA"/>
</dbReference>
<dbReference type="AlphaFoldDB" id="A0A656YV69"/>
<dbReference type="InterPro" id="IPR000031">
    <property type="entry name" value="PurE_dom"/>
</dbReference>
<dbReference type="GO" id="GO:0006189">
    <property type="term" value="P:'de novo' IMP biosynthetic process"/>
    <property type="evidence" value="ECO:0007669"/>
    <property type="project" value="InterPro"/>
</dbReference>
<dbReference type="PANTHER" id="PTHR43064">
    <property type="entry name" value="PHOSPHORIBOSYLAMINOIMIDAZOLE CARBOXYLASE-RELATED"/>
    <property type="match status" value="1"/>
</dbReference>
<dbReference type="Gene3D" id="3.40.50.1970">
    <property type="match status" value="1"/>
</dbReference>
<dbReference type="PANTHER" id="PTHR43064:SF1">
    <property type="entry name" value="SLL1489 PROTEIN"/>
    <property type="match status" value="1"/>
</dbReference>
<accession>A0A656YV69</accession>
<dbReference type="SMART" id="SM01001">
    <property type="entry name" value="AIRC"/>
    <property type="match status" value="1"/>
</dbReference>
<evidence type="ECO:0000313" key="3">
    <source>
        <dbReference type="Proteomes" id="UP000070257"/>
    </source>
</evidence>
<dbReference type="InterPro" id="IPR039476">
    <property type="entry name" value="P2CMN_synthase_LarB"/>
</dbReference>
<organism evidence="2 3">
    <name type="scientific">candidate division MSBL1 archaeon SCGC-AAA259J03</name>
    <dbReference type="NCBI Taxonomy" id="1698269"/>
    <lineage>
        <taxon>Archaea</taxon>
        <taxon>Methanobacteriati</taxon>
        <taxon>Methanobacteriota</taxon>
        <taxon>candidate division MSBL1</taxon>
    </lineage>
</organism>
<evidence type="ECO:0000313" key="2">
    <source>
        <dbReference type="EMBL" id="KXA96875.1"/>
    </source>
</evidence>
<feature type="domain" description="PurE" evidence="1">
    <location>
        <begin position="115"/>
        <end position="247"/>
    </location>
</feature>
<dbReference type="Proteomes" id="UP000070257">
    <property type="component" value="Unassembled WGS sequence"/>
</dbReference>
<keyword evidence="3" id="KW-1185">Reference proteome</keyword>
<gene>
    <name evidence="2" type="ORF">AKJ39_04025</name>
</gene>
<proteinExistence type="predicted"/>
<comment type="caution">
    <text evidence="2">The sequence shown here is derived from an EMBL/GenBank/DDBJ whole genome shotgun (WGS) entry which is preliminary data.</text>
</comment>
<sequence>MEKLRSLLEKVKNGEMEIERALEELKFLPYKDLGHSKLDTHREIRRGFPEAILCEGKTKKQLLDILKEFPEDQTVIATRASEDTYKYIKNEIDDAVYHKKARIIQIGRSKRERKGSISVVSAGTSDEQVAEESAITAEVMGNEVKRIYDVGISGVHRLLLNLESIRESSAAIVAAGMEGALPGLVAGLVSIPVIGVPTSVGYGTNLNGLAPLFTMLNSCAAGVAVVNIDNGYGAAYIASLIAGGKDG</sequence>
<dbReference type="SUPFAM" id="SSF52255">
    <property type="entry name" value="N5-CAIR mutase (phosphoribosylaminoimidazole carboxylase, PurE)"/>
    <property type="match status" value="1"/>
</dbReference>
<dbReference type="GO" id="GO:0016787">
    <property type="term" value="F:hydrolase activity"/>
    <property type="evidence" value="ECO:0007669"/>
    <property type="project" value="InterPro"/>
</dbReference>
<evidence type="ECO:0000259" key="1">
    <source>
        <dbReference type="SMART" id="SM01001"/>
    </source>
</evidence>
<reference evidence="2 3" key="1">
    <citation type="journal article" date="2016" name="Sci. Rep.">
        <title>Metabolic traits of an uncultured archaeal lineage -MSBL1- from brine pools of the Red Sea.</title>
        <authorList>
            <person name="Mwirichia R."/>
            <person name="Alam I."/>
            <person name="Rashid M."/>
            <person name="Vinu M."/>
            <person name="Ba-Alawi W."/>
            <person name="Anthony Kamau A."/>
            <person name="Kamanda Ngugi D."/>
            <person name="Goker M."/>
            <person name="Klenk H.P."/>
            <person name="Bajic V."/>
            <person name="Stingl U."/>
        </authorList>
    </citation>
    <scope>NUCLEOTIDE SEQUENCE [LARGE SCALE GENOMIC DNA]</scope>
    <source>
        <strain evidence="2">SCGC-AAA259J03</strain>
    </source>
</reference>
<protein>
    <submittedName>
        <fullName evidence="2">1-(5-phosphoribosyl)-5-amino-4-imidazole-carboxylate carboxylase</fullName>
    </submittedName>
</protein>